<dbReference type="SUPFAM" id="SSF57302">
    <property type="entry name" value="Snake toxin-like"/>
    <property type="match status" value="1"/>
</dbReference>
<reference evidence="3" key="1">
    <citation type="submission" date="2023-07" db="EMBL/GenBank/DDBJ databases">
        <title>Chromosome-level Genome Assembly of Striped Snakehead (Channa striata).</title>
        <authorList>
            <person name="Liu H."/>
        </authorList>
    </citation>
    <scope>NUCLEOTIDE SEQUENCE</scope>
    <source>
        <strain evidence="3">Gz</strain>
        <tissue evidence="3">Muscle</tissue>
    </source>
</reference>
<dbReference type="InterPro" id="IPR001849">
    <property type="entry name" value="PH_domain"/>
</dbReference>
<organism evidence="3 4">
    <name type="scientific">Channa striata</name>
    <name type="common">Snakehead murrel</name>
    <name type="synonym">Ophicephalus striatus</name>
    <dbReference type="NCBI Taxonomy" id="64152"/>
    <lineage>
        <taxon>Eukaryota</taxon>
        <taxon>Metazoa</taxon>
        <taxon>Chordata</taxon>
        <taxon>Craniata</taxon>
        <taxon>Vertebrata</taxon>
        <taxon>Euteleostomi</taxon>
        <taxon>Actinopterygii</taxon>
        <taxon>Neopterygii</taxon>
        <taxon>Teleostei</taxon>
        <taxon>Neoteleostei</taxon>
        <taxon>Acanthomorphata</taxon>
        <taxon>Anabantaria</taxon>
        <taxon>Anabantiformes</taxon>
        <taxon>Channoidei</taxon>
        <taxon>Channidae</taxon>
        <taxon>Channa</taxon>
    </lineage>
</organism>
<dbReference type="CDD" id="cd23553">
    <property type="entry name" value="TFP_LU_ECD_Ly6PGE"/>
    <property type="match status" value="1"/>
</dbReference>
<dbReference type="Proteomes" id="UP001187415">
    <property type="component" value="Unassembled WGS sequence"/>
</dbReference>
<feature type="compositionally biased region" description="Low complexity" evidence="1">
    <location>
        <begin position="519"/>
        <end position="531"/>
    </location>
</feature>
<dbReference type="Gene3D" id="2.10.60.10">
    <property type="entry name" value="CD59"/>
    <property type="match status" value="1"/>
</dbReference>
<dbReference type="SUPFAM" id="SSF50729">
    <property type="entry name" value="PH domain-like"/>
    <property type="match status" value="2"/>
</dbReference>
<dbReference type="InterPro" id="IPR011993">
    <property type="entry name" value="PH-like_dom_sf"/>
</dbReference>
<comment type="caution">
    <text evidence="3">The sequence shown here is derived from an EMBL/GenBank/DDBJ whole genome shotgun (WGS) entry which is preliminary data.</text>
</comment>
<dbReference type="PROSITE" id="PS50003">
    <property type="entry name" value="PH_DOMAIN"/>
    <property type="match status" value="2"/>
</dbReference>
<dbReference type="InterPro" id="IPR051707">
    <property type="entry name" value="PI-Interact_SigTrans_Reg"/>
</dbReference>
<name>A0AA88MIZ8_CHASR</name>
<dbReference type="EMBL" id="JAUPFM010000011">
    <property type="protein sequence ID" value="KAK2837328.1"/>
    <property type="molecule type" value="Genomic_DNA"/>
</dbReference>
<dbReference type="Pfam" id="PF00169">
    <property type="entry name" value="PH"/>
    <property type="match status" value="2"/>
</dbReference>
<keyword evidence="4" id="KW-1185">Reference proteome</keyword>
<feature type="compositionally biased region" description="Low complexity" evidence="1">
    <location>
        <begin position="482"/>
        <end position="509"/>
    </location>
</feature>
<feature type="domain" description="PH" evidence="2">
    <location>
        <begin position="183"/>
        <end position="289"/>
    </location>
</feature>
<evidence type="ECO:0000256" key="1">
    <source>
        <dbReference type="SAM" id="MobiDB-lite"/>
    </source>
</evidence>
<dbReference type="SMART" id="SM00233">
    <property type="entry name" value="PH"/>
    <property type="match status" value="2"/>
</dbReference>
<accession>A0AA88MIZ8</accession>
<dbReference type="InterPro" id="IPR045860">
    <property type="entry name" value="Snake_toxin-like_sf"/>
</dbReference>
<sequence length="566" mass="61899">MPSDTFLCLNSSLLHLNPWDPVPSESSELIHSFSGLSRTAIQQPAAMKTALALLLFITLTCHSHALKCHTCVAANEDDCNRQGSTSCPQYADACSTITGPNTVMKSCTYKAFCDKAHGGSSGAKMECCFGDDCNGPHRSHSHGNQRSDAGTLASSSVLLITTLLLRMAFMICDSSSMPYVDRLNRVCGFLDIEEKENSCRFQRRYFILDTQGNALLWYMDNPQNLPSGASFVGSLKLTYISKVSEATAKQKPKTEFCFVINAVSRRYFLQAGDVNDMKDWVAALNKASKITVPKSGLPPARPDVAAVTTDTQGAKRQQAYKAEIIGGVVVHTPIQNESEETEGRERKGNRPGVLRCGYCVKQGNVRKSWKRRFFTLDDNSVSYYKSETDKEPLRAIQLRDIQKVHECLVKSGDLLMRDNLFEIITSCPNILHSDGLSRGDNSERRPQLVKSCSVAPGWQPWTPVPPCEPSILDAEDEDSTFSSTPNLPSLSSSSTSSSTSSSSNSLSTPSPCPVPLPGPSASGLGLLTASGDMAFERRRHRSQPQPQTDCSFPFSLDDDSIRTTDV</sequence>
<dbReference type="AlphaFoldDB" id="A0AA88MIZ8"/>
<dbReference type="FunFam" id="2.30.29.30:FF:000042">
    <property type="entry name" value="pleckstrin homology domain-containing family A member 1 isoform X2"/>
    <property type="match status" value="1"/>
</dbReference>
<dbReference type="PANTHER" id="PTHR14336:SF5">
    <property type="entry name" value="PLECKSTRIN HOMOLOGY DOMAIN-CONTAINING FAMILY A MEMBER 2"/>
    <property type="match status" value="1"/>
</dbReference>
<evidence type="ECO:0000259" key="2">
    <source>
        <dbReference type="PROSITE" id="PS50003"/>
    </source>
</evidence>
<gene>
    <name evidence="3" type="ORF">Q5P01_014540</name>
</gene>
<dbReference type="PANTHER" id="PTHR14336">
    <property type="entry name" value="TANDEM PH DOMAIN CONTAINING PROTEIN"/>
    <property type="match status" value="1"/>
</dbReference>
<evidence type="ECO:0000313" key="3">
    <source>
        <dbReference type="EMBL" id="KAK2837328.1"/>
    </source>
</evidence>
<protein>
    <recommendedName>
        <fullName evidence="2">PH domain-containing protein</fullName>
    </recommendedName>
</protein>
<evidence type="ECO:0000313" key="4">
    <source>
        <dbReference type="Proteomes" id="UP001187415"/>
    </source>
</evidence>
<feature type="domain" description="PH" evidence="2">
    <location>
        <begin position="352"/>
        <end position="402"/>
    </location>
</feature>
<feature type="region of interest" description="Disordered" evidence="1">
    <location>
        <begin position="465"/>
        <end position="566"/>
    </location>
</feature>
<dbReference type="FunFam" id="2.30.29.30:FF:000286">
    <property type="entry name" value="PH-protein kinase domain containing protein"/>
    <property type="match status" value="1"/>
</dbReference>
<dbReference type="Gene3D" id="2.30.29.30">
    <property type="entry name" value="Pleckstrin-homology domain (PH domain)/Phosphotyrosine-binding domain (PTB)"/>
    <property type="match status" value="2"/>
</dbReference>
<proteinExistence type="predicted"/>